<evidence type="ECO:0000313" key="3">
    <source>
        <dbReference type="EMBL" id="VFJ91167.1"/>
    </source>
</evidence>
<organism evidence="3">
    <name type="scientific">Candidatus Kentrum sp. LFY</name>
    <dbReference type="NCBI Taxonomy" id="2126342"/>
    <lineage>
        <taxon>Bacteria</taxon>
        <taxon>Pseudomonadati</taxon>
        <taxon>Pseudomonadota</taxon>
        <taxon>Gammaproteobacteria</taxon>
        <taxon>Candidatus Kentrum</taxon>
    </lineage>
</organism>
<proteinExistence type="predicted"/>
<reference evidence="3" key="1">
    <citation type="submission" date="2019-02" db="EMBL/GenBank/DDBJ databases">
        <authorList>
            <person name="Gruber-Vodicka R. H."/>
            <person name="Seah K. B. B."/>
        </authorList>
    </citation>
    <scope>NUCLEOTIDE SEQUENCE</scope>
    <source>
        <strain evidence="3">BECK_M7</strain>
    </source>
</reference>
<protein>
    <recommendedName>
        <fullName evidence="4">Sel1 repeat-containing protein</fullName>
    </recommendedName>
</protein>
<keyword evidence="2" id="KW-0472">Membrane</keyword>
<dbReference type="SUPFAM" id="SSF81901">
    <property type="entry name" value="HCP-like"/>
    <property type="match status" value="1"/>
</dbReference>
<dbReference type="Gene3D" id="1.25.40.10">
    <property type="entry name" value="Tetratricopeptide repeat domain"/>
    <property type="match status" value="1"/>
</dbReference>
<dbReference type="InterPro" id="IPR011990">
    <property type="entry name" value="TPR-like_helical_dom_sf"/>
</dbReference>
<sequence>MHVDLHHAKLRHQLLEPHRENSRKWIRIVLLVMIVALIGWYFLGDTRPKGDNQRQLGKPPTAESDAQATFRVPLAVRGSGKPTSTSSSTAVVGGDQARDLIQNLRDEGKKIDLDNVFRRAGQFEREGMLVDAYLMYFFAARQGHADSAIVLGTMYDPNHGPKFAGIIDKPDWGQAHKWYLRALDGGNQAAQERLEYLRKQVEDAAAKGDVAASRLVLQWQ</sequence>
<feature type="transmembrane region" description="Helical" evidence="2">
    <location>
        <begin position="25"/>
        <end position="43"/>
    </location>
</feature>
<accession>A0A450UF32</accession>
<dbReference type="EMBL" id="CAADFF010000024">
    <property type="protein sequence ID" value="VFJ91167.1"/>
    <property type="molecule type" value="Genomic_DNA"/>
</dbReference>
<evidence type="ECO:0000256" key="2">
    <source>
        <dbReference type="SAM" id="Phobius"/>
    </source>
</evidence>
<name>A0A450UF32_9GAMM</name>
<gene>
    <name evidence="3" type="ORF">BECKLFY1418B_GA0070995_10249</name>
</gene>
<feature type="region of interest" description="Disordered" evidence="1">
    <location>
        <begin position="49"/>
        <end position="69"/>
    </location>
</feature>
<keyword evidence="2" id="KW-1133">Transmembrane helix</keyword>
<keyword evidence="2" id="KW-0812">Transmembrane</keyword>
<dbReference type="AlphaFoldDB" id="A0A450UF32"/>
<evidence type="ECO:0000256" key="1">
    <source>
        <dbReference type="SAM" id="MobiDB-lite"/>
    </source>
</evidence>
<evidence type="ECO:0008006" key="4">
    <source>
        <dbReference type="Google" id="ProtNLM"/>
    </source>
</evidence>